<feature type="transmembrane region" description="Helical" evidence="9">
    <location>
        <begin position="439"/>
        <end position="459"/>
    </location>
</feature>
<feature type="transmembrane region" description="Helical" evidence="9">
    <location>
        <begin position="346"/>
        <end position="367"/>
    </location>
</feature>
<dbReference type="PANTHER" id="PTHR32044:SF80">
    <property type="entry name" value="XYLOGLUCAN GLYCOSYLTRANSFERASE 2-RELATED"/>
    <property type="match status" value="1"/>
</dbReference>
<dbReference type="OrthoDB" id="9806824at2"/>
<dbReference type="CDD" id="cd06437">
    <property type="entry name" value="CESA_CaSu_A2"/>
    <property type="match status" value="1"/>
</dbReference>
<evidence type="ECO:0000256" key="9">
    <source>
        <dbReference type="SAM" id="Phobius"/>
    </source>
</evidence>
<dbReference type="GO" id="GO:0016757">
    <property type="term" value="F:glycosyltransferase activity"/>
    <property type="evidence" value="ECO:0007669"/>
    <property type="project" value="UniProtKB-KW"/>
</dbReference>
<protein>
    <submittedName>
        <fullName evidence="10">Glycosyltransferase, catalytic subunit of cellulose synthase and poly-beta-1,6-N-acetylglucosamine synthase</fullName>
    </submittedName>
</protein>
<feature type="transmembrane region" description="Helical" evidence="9">
    <location>
        <begin position="311"/>
        <end position="334"/>
    </location>
</feature>
<evidence type="ECO:0000256" key="7">
    <source>
        <dbReference type="ARBA" id="ARBA00023136"/>
    </source>
</evidence>
<dbReference type="RefSeq" id="WP_087940050.1">
    <property type="nucleotide sequence ID" value="NZ_FNAC01000029.1"/>
</dbReference>
<sequence length="493" mass="56088">MPDILLYALLLLYLLGMLFIFIYSLAQGHLLFSFLKAKKNLGKTTPNKPSEWPQVTVQLPIFNELYVAERLIDAVAKLNYPSDKLEIQLLDDSTDRTAELILQSLKNYPDVNFKYIHRVDRKGFKAGALREGLNVVEGEFIAIFDADFVPDPDFLLKTIPYFSADDVGMVQTRWTHLNEGYSLLTKLQAFALDAHFLIEQMGRNQQGAFINFNGTGGIWRKSCILDAGNWHDDTLTEDLDLSYRAQKKGWKFVYRPEIESPAELPPIMSAIKSQQFRWTKGGAECAVKHAKSVLKQKNLPLQVKFHAMAHLFNSSIFIAVLIVSLSSIGVWFLGEKGLLSDQWLRFAAIFLIGFVLIALVYLLSYFYGKRSFFRSFAEAIFVLPLFLSVSMGMALHNAQAVWEGLTGKKSPFIRTPKFNLEGKKQSLKSNLYLSFKTPVTTWLEGVFALIFSFMVVLAFKEENYLFLPFHAMLAFGYSLVFYTSFKSYALGRS</sequence>
<dbReference type="EMBL" id="FNAC01000029">
    <property type="protein sequence ID" value="SDD42500.1"/>
    <property type="molecule type" value="Genomic_DNA"/>
</dbReference>
<evidence type="ECO:0000256" key="8">
    <source>
        <dbReference type="ARBA" id="ARBA00023316"/>
    </source>
</evidence>
<feature type="transmembrane region" description="Helical" evidence="9">
    <location>
        <begin position="466"/>
        <end position="485"/>
    </location>
</feature>
<proteinExistence type="predicted"/>
<dbReference type="Pfam" id="PF13641">
    <property type="entry name" value="Glyco_tranf_2_3"/>
    <property type="match status" value="1"/>
</dbReference>
<keyword evidence="11" id="KW-1185">Reference proteome</keyword>
<evidence type="ECO:0000256" key="6">
    <source>
        <dbReference type="ARBA" id="ARBA00023034"/>
    </source>
</evidence>
<keyword evidence="8" id="KW-0961">Cell wall biogenesis/degradation</keyword>
<dbReference type="PANTHER" id="PTHR32044">
    <property type="entry name" value="GLUCOMANNAN 4-BETA-MANNOSYLTRANSFERASE 9"/>
    <property type="match status" value="1"/>
</dbReference>
<feature type="transmembrane region" description="Helical" evidence="9">
    <location>
        <begin position="379"/>
        <end position="402"/>
    </location>
</feature>
<dbReference type="STRING" id="686796.SAMN04488104_102932"/>
<evidence type="ECO:0000256" key="3">
    <source>
        <dbReference type="ARBA" id="ARBA00022679"/>
    </source>
</evidence>
<evidence type="ECO:0000256" key="2">
    <source>
        <dbReference type="ARBA" id="ARBA00022676"/>
    </source>
</evidence>
<keyword evidence="3 10" id="KW-0808">Transferase</keyword>
<evidence type="ECO:0000313" key="10">
    <source>
        <dbReference type="EMBL" id="SDD42500.1"/>
    </source>
</evidence>
<name>A0A1G6UM41_9BACT</name>
<dbReference type="Gene3D" id="3.90.550.10">
    <property type="entry name" value="Spore Coat Polysaccharide Biosynthesis Protein SpsA, Chain A"/>
    <property type="match status" value="1"/>
</dbReference>
<evidence type="ECO:0000313" key="11">
    <source>
        <dbReference type="Proteomes" id="UP000199060"/>
    </source>
</evidence>
<dbReference type="SUPFAM" id="SSF53448">
    <property type="entry name" value="Nucleotide-diphospho-sugar transferases"/>
    <property type="match status" value="1"/>
</dbReference>
<dbReference type="GO" id="GO:0071555">
    <property type="term" value="P:cell wall organization"/>
    <property type="evidence" value="ECO:0007669"/>
    <property type="project" value="UniProtKB-KW"/>
</dbReference>
<dbReference type="AlphaFoldDB" id="A0A1G6UM41"/>
<keyword evidence="6" id="KW-0333">Golgi apparatus</keyword>
<evidence type="ECO:0000256" key="5">
    <source>
        <dbReference type="ARBA" id="ARBA00022989"/>
    </source>
</evidence>
<dbReference type="FunFam" id="3.90.550.10:FF:000057">
    <property type="entry name" value="Glycosyltransferase-like protein, family 2"/>
    <property type="match status" value="1"/>
</dbReference>
<evidence type="ECO:0000256" key="4">
    <source>
        <dbReference type="ARBA" id="ARBA00022692"/>
    </source>
</evidence>
<feature type="transmembrane region" description="Helical" evidence="9">
    <location>
        <begin position="6"/>
        <end position="26"/>
    </location>
</feature>
<gene>
    <name evidence="10" type="ORF">SAMN04488104_102932</name>
</gene>
<keyword evidence="5 9" id="KW-1133">Transmembrane helix</keyword>
<organism evidence="10 11">
    <name type="scientific">Algoriphagus faecimaris</name>
    <dbReference type="NCBI Taxonomy" id="686796"/>
    <lineage>
        <taxon>Bacteria</taxon>
        <taxon>Pseudomonadati</taxon>
        <taxon>Bacteroidota</taxon>
        <taxon>Cytophagia</taxon>
        <taxon>Cytophagales</taxon>
        <taxon>Cyclobacteriaceae</taxon>
        <taxon>Algoriphagus</taxon>
    </lineage>
</organism>
<comment type="subcellular location">
    <subcellularLocation>
        <location evidence="1">Golgi apparatus membrane</location>
        <topology evidence="1">Multi-pass membrane protein</topology>
    </subcellularLocation>
</comment>
<keyword evidence="4 9" id="KW-0812">Transmembrane</keyword>
<evidence type="ECO:0000256" key="1">
    <source>
        <dbReference type="ARBA" id="ARBA00004653"/>
    </source>
</evidence>
<keyword evidence="7 9" id="KW-0472">Membrane</keyword>
<dbReference type="InterPro" id="IPR029044">
    <property type="entry name" value="Nucleotide-diphossugar_trans"/>
</dbReference>
<accession>A0A1G6UM41</accession>
<dbReference type="Proteomes" id="UP000199060">
    <property type="component" value="Unassembled WGS sequence"/>
</dbReference>
<reference evidence="11" key="1">
    <citation type="submission" date="2016-10" db="EMBL/GenBank/DDBJ databases">
        <authorList>
            <person name="Varghese N."/>
            <person name="Submissions S."/>
        </authorList>
    </citation>
    <scope>NUCLEOTIDE SEQUENCE [LARGE SCALE GENOMIC DNA]</scope>
    <source>
        <strain evidence="11">DSM 23095</strain>
    </source>
</reference>
<keyword evidence="2" id="KW-0328">Glycosyltransferase</keyword>